<dbReference type="GO" id="GO:0005829">
    <property type="term" value="C:cytosol"/>
    <property type="evidence" value="ECO:0007669"/>
    <property type="project" value="TreeGrafter"/>
</dbReference>
<dbReference type="PRINTS" id="PR00984">
    <property type="entry name" value="TRNASYNTHILE"/>
</dbReference>
<dbReference type="PANTHER" id="PTHR42765">
    <property type="entry name" value="SOLEUCYL-TRNA SYNTHETASE"/>
    <property type="match status" value="1"/>
</dbReference>
<feature type="binding site" evidence="10">
    <location>
        <position position="902"/>
    </location>
    <ligand>
        <name>Zn(2+)</name>
        <dbReference type="ChEBI" id="CHEBI:29105"/>
    </ligand>
</feature>
<dbReference type="PROSITE" id="PS00178">
    <property type="entry name" value="AA_TRNA_LIGASE_I"/>
    <property type="match status" value="1"/>
</dbReference>
<evidence type="ECO:0000256" key="10">
    <source>
        <dbReference type="HAMAP-Rule" id="MF_02002"/>
    </source>
</evidence>
<keyword evidence="2 10" id="KW-0963">Cytoplasm</keyword>
<feature type="domain" description="Aminoacyl-tRNA synthetase class Ia" evidence="11">
    <location>
        <begin position="27"/>
        <end position="632"/>
    </location>
</feature>
<dbReference type="FunFam" id="3.40.50.620:FF:000152">
    <property type="entry name" value="Isoleucine--tRNA ligase"/>
    <property type="match status" value="1"/>
</dbReference>
<dbReference type="HAMAP" id="MF_02002">
    <property type="entry name" value="Ile_tRNA_synth_type1"/>
    <property type="match status" value="1"/>
</dbReference>
<dbReference type="SUPFAM" id="SSF50677">
    <property type="entry name" value="ValRS/IleRS/LeuRS editing domain"/>
    <property type="match status" value="1"/>
</dbReference>
<reference evidence="13 14" key="1">
    <citation type="submission" date="2019-08" db="EMBL/GenBank/DDBJ databases">
        <title>In-depth cultivation of the pig gut microbiome towards novel bacterial diversity and tailored functional studies.</title>
        <authorList>
            <person name="Wylensek D."/>
            <person name="Hitch T.C.A."/>
            <person name="Clavel T."/>
        </authorList>
    </citation>
    <scope>NUCLEOTIDE SEQUENCE [LARGE SCALE GENOMIC DNA]</scope>
    <source>
        <strain evidence="13 14">LKV-178-WT-2G</strain>
    </source>
</reference>
<evidence type="ECO:0000256" key="3">
    <source>
        <dbReference type="ARBA" id="ARBA00022598"/>
    </source>
</evidence>
<keyword evidence="6 10" id="KW-0648">Protein biosynthesis</keyword>
<comment type="subcellular location">
    <subcellularLocation>
        <location evidence="10">Cytoplasm</location>
    </subcellularLocation>
</comment>
<dbReference type="GO" id="GO:0006428">
    <property type="term" value="P:isoleucyl-tRNA aminoacylation"/>
    <property type="evidence" value="ECO:0007669"/>
    <property type="project" value="UniProtKB-UniRule"/>
</dbReference>
<feature type="binding site" evidence="10">
    <location>
        <position position="553"/>
    </location>
    <ligand>
        <name>L-isoleucyl-5'-AMP</name>
        <dbReference type="ChEBI" id="CHEBI:178002"/>
    </ligand>
</feature>
<dbReference type="SUPFAM" id="SSF47323">
    <property type="entry name" value="Anticodon-binding domain of a subclass of class I aminoacyl-tRNA synthetases"/>
    <property type="match status" value="1"/>
</dbReference>
<sequence length="908" mass="104275">MDYKETLHMPKTGFEMRGNLPKKEPGIQKRWKDMHLYEKMLSQRETAKPFILHDGPPYANGDIHLGHALNKVLKDVINRSHYMMGEKIVYIPGWDTHGLPIETAVTKLGYDRKKMPLAEFRKICQDYALEQVEKQKAGFLSLGSIGDYDHPYITLQKEFEALQIDVFGKMATKGLIYKGLKPVIWSPSSESALAEAEVEYKDVKSPTIFVKFQVKDGKGVLTSDDSFVIWTTTPWTIPANLGISVHPDFEYALVKTEKGNLVLLNELVDSLCDEFKLEQREVIKTFKGKEFEYITCVHPLYEDRESLVMCGEHVTADAGTGCVHTAPGFGMDDFLIGMKYNLPVYVNVDEKGCMTKDCGEWLEGQYVEDANKTVTMRLDELGCLLKLQFITHSYPHDWRTKKPVIYRATTQWFASIDKIRDELLEQIHSVEWTPSWGEQRMHNMIADRGDWCISRQRAWGVPIPIIYGEDDTPLIDEAIFEHVSKLFAEYGSNVWFEREAKDLLPEGYTSSHSPNGIFRKEMDTMDVWFDSGSSHTGCIKERGLDYPVDLYFEGSDQYRGWFNSSLIVGTAVHGKAPYKAVLSHGFVMDEKGQKMSKSLWNAVAPGEITKKYGADILRLWACSVDYQADVSMGQNILKQVSDNYRKVRNTFRFLMANLDNNEFSKKDCIPFDQLNALNQYILVLLKDASDFVIKAYKEYRFSDVVSYLSNLMTNDLSAYYLDYTKDILYIENVDSLSRREVQTVLYTAVDVLAKLWSPILCHTCEEINDFMHFNSESIHLESFDDLQLNFNGKDIKDKMKVLFEIRKDVFKALEEKRADKLIGKPLEAKVLLHVSEQQKAVIDEMLDNVPQWFTVSQVEFVQDTLPSYEVCQVQVEKAQGSVCPRCWNITKTSHEDGLCNRCYDVLNK</sequence>
<dbReference type="PANTHER" id="PTHR42765:SF1">
    <property type="entry name" value="ISOLEUCINE--TRNA LIGASE, MITOCHONDRIAL"/>
    <property type="match status" value="1"/>
</dbReference>
<dbReference type="GO" id="GO:0002161">
    <property type="term" value="F:aminoacyl-tRNA deacylase activity"/>
    <property type="evidence" value="ECO:0007669"/>
    <property type="project" value="InterPro"/>
</dbReference>
<name>A0A7X2N1C7_9FIRM</name>
<dbReference type="InterPro" id="IPR009080">
    <property type="entry name" value="tRNAsynth_Ia_anticodon-bd"/>
</dbReference>
<dbReference type="InterPro" id="IPR050081">
    <property type="entry name" value="Ile-tRNA_ligase"/>
</dbReference>
<dbReference type="InterPro" id="IPR002301">
    <property type="entry name" value="Ile-tRNA-ligase"/>
</dbReference>
<dbReference type="GO" id="GO:0008270">
    <property type="term" value="F:zinc ion binding"/>
    <property type="evidence" value="ECO:0007669"/>
    <property type="project" value="UniProtKB-UniRule"/>
</dbReference>
<dbReference type="InterPro" id="IPR023585">
    <property type="entry name" value="Ile-tRNA-ligase_type1"/>
</dbReference>
<comment type="catalytic activity">
    <reaction evidence="9 10">
        <text>tRNA(Ile) + L-isoleucine + ATP = L-isoleucyl-tRNA(Ile) + AMP + diphosphate</text>
        <dbReference type="Rhea" id="RHEA:11060"/>
        <dbReference type="Rhea" id="RHEA-COMP:9666"/>
        <dbReference type="Rhea" id="RHEA-COMP:9695"/>
        <dbReference type="ChEBI" id="CHEBI:30616"/>
        <dbReference type="ChEBI" id="CHEBI:33019"/>
        <dbReference type="ChEBI" id="CHEBI:58045"/>
        <dbReference type="ChEBI" id="CHEBI:78442"/>
        <dbReference type="ChEBI" id="CHEBI:78528"/>
        <dbReference type="ChEBI" id="CHEBI:456215"/>
        <dbReference type="EC" id="6.1.1.5"/>
    </reaction>
</comment>
<accession>A0A7X2N1C7</accession>
<dbReference type="GO" id="GO:0000049">
    <property type="term" value="F:tRNA binding"/>
    <property type="evidence" value="ECO:0007669"/>
    <property type="project" value="InterPro"/>
</dbReference>
<dbReference type="InterPro" id="IPR001412">
    <property type="entry name" value="aa-tRNA-synth_I_CS"/>
</dbReference>
<dbReference type="FunFam" id="3.90.740.10:FF:000006">
    <property type="entry name" value="Isoleucine--tRNA ligase"/>
    <property type="match status" value="1"/>
</dbReference>
<comment type="function">
    <text evidence="8 10">Catalyzes the attachment of isoleucine to tRNA(Ile). As IleRS can inadvertently accommodate and process structurally similar amino acids such as valine, to avoid such errors it has two additional distinct tRNA(Ile)-dependent editing activities. One activity is designated as 'pretransfer' editing and involves the hydrolysis of activated Val-AMP. The other activity is designated 'posttransfer' editing and involves deacylation of mischarged Val-tRNA(Ile).</text>
</comment>
<evidence type="ECO:0000256" key="1">
    <source>
        <dbReference type="ARBA" id="ARBA00006887"/>
    </source>
</evidence>
<evidence type="ECO:0000256" key="7">
    <source>
        <dbReference type="ARBA" id="ARBA00023146"/>
    </source>
</evidence>
<evidence type="ECO:0000313" key="14">
    <source>
        <dbReference type="Proteomes" id="UP000470082"/>
    </source>
</evidence>
<dbReference type="Pfam" id="PF08264">
    <property type="entry name" value="Anticodon_1"/>
    <property type="match status" value="1"/>
</dbReference>
<feature type="binding site" evidence="10">
    <location>
        <position position="899"/>
    </location>
    <ligand>
        <name>Zn(2+)</name>
        <dbReference type="ChEBI" id="CHEBI:29105"/>
    </ligand>
</feature>
<keyword evidence="14" id="KW-1185">Reference proteome</keyword>
<keyword evidence="10" id="KW-0862">Zinc</keyword>
<dbReference type="InterPro" id="IPR013155">
    <property type="entry name" value="M/V/L/I-tRNA-synth_anticd-bd"/>
</dbReference>
<comment type="caution">
    <text evidence="13">The sequence shown here is derived from an EMBL/GenBank/DDBJ whole genome shotgun (WGS) entry which is preliminary data.</text>
</comment>
<feature type="binding site" evidence="10">
    <location>
        <position position="883"/>
    </location>
    <ligand>
        <name>Zn(2+)</name>
        <dbReference type="ChEBI" id="CHEBI:29105"/>
    </ligand>
</feature>
<keyword evidence="7 10" id="KW-0030">Aminoacyl-tRNA synthetase</keyword>
<evidence type="ECO:0000313" key="13">
    <source>
        <dbReference type="EMBL" id="MSS00646.1"/>
    </source>
</evidence>
<evidence type="ECO:0000256" key="8">
    <source>
        <dbReference type="ARBA" id="ARBA00025217"/>
    </source>
</evidence>
<feature type="short sequence motif" description="'KMSKS' region" evidence="10">
    <location>
        <begin position="594"/>
        <end position="598"/>
    </location>
</feature>
<evidence type="ECO:0000256" key="9">
    <source>
        <dbReference type="ARBA" id="ARBA00048359"/>
    </source>
</evidence>
<dbReference type="InterPro" id="IPR009008">
    <property type="entry name" value="Val/Leu/Ile-tRNA-synth_edit"/>
</dbReference>
<dbReference type="CDD" id="cd00818">
    <property type="entry name" value="IleRS_core"/>
    <property type="match status" value="1"/>
</dbReference>
<keyword evidence="10" id="KW-0479">Metal-binding</keyword>
<dbReference type="Gene3D" id="1.10.730.20">
    <property type="match status" value="1"/>
</dbReference>
<keyword evidence="4 10" id="KW-0547">Nucleotide-binding</keyword>
<organism evidence="13 14">
    <name type="scientific">Floccifex porci</name>
    <dbReference type="NCBI Taxonomy" id="2606629"/>
    <lineage>
        <taxon>Bacteria</taxon>
        <taxon>Bacillati</taxon>
        <taxon>Bacillota</taxon>
        <taxon>Erysipelotrichia</taxon>
        <taxon>Erysipelotrichales</taxon>
        <taxon>Erysipelotrichaceae</taxon>
        <taxon>Floccifex</taxon>
    </lineage>
</organism>
<dbReference type="InterPro" id="IPR002300">
    <property type="entry name" value="aa-tRNA-synth_Ia"/>
</dbReference>
<dbReference type="EC" id="6.1.1.5" evidence="10"/>
<dbReference type="CDD" id="cd07960">
    <property type="entry name" value="Anticodon_Ia_Ile_BEm"/>
    <property type="match status" value="1"/>
</dbReference>
<dbReference type="InterPro" id="IPR033708">
    <property type="entry name" value="Anticodon_Ile_BEm"/>
</dbReference>
<feature type="binding site" evidence="10">
    <location>
        <position position="886"/>
    </location>
    <ligand>
        <name>Zn(2+)</name>
        <dbReference type="ChEBI" id="CHEBI:29105"/>
    </ligand>
</feature>
<dbReference type="InterPro" id="IPR014729">
    <property type="entry name" value="Rossmann-like_a/b/a_fold"/>
</dbReference>
<dbReference type="NCBIfam" id="TIGR00392">
    <property type="entry name" value="ileS"/>
    <property type="match status" value="1"/>
</dbReference>
<comment type="cofactor">
    <cofactor evidence="10">
        <name>Zn(2+)</name>
        <dbReference type="ChEBI" id="CHEBI:29105"/>
    </cofactor>
    <text evidence="10">Binds 1 zinc ion per subunit.</text>
</comment>
<evidence type="ECO:0000259" key="11">
    <source>
        <dbReference type="Pfam" id="PF00133"/>
    </source>
</evidence>
<evidence type="ECO:0000256" key="6">
    <source>
        <dbReference type="ARBA" id="ARBA00022917"/>
    </source>
</evidence>
<evidence type="ECO:0000256" key="2">
    <source>
        <dbReference type="ARBA" id="ARBA00022490"/>
    </source>
</evidence>
<feature type="binding site" evidence="10">
    <location>
        <position position="597"/>
    </location>
    <ligand>
        <name>ATP</name>
        <dbReference type="ChEBI" id="CHEBI:30616"/>
    </ligand>
</feature>
<feature type="domain" description="Methionyl/Valyl/Leucyl/Isoleucyl-tRNA synthetase anticodon-binding" evidence="12">
    <location>
        <begin position="679"/>
        <end position="831"/>
    </location>
</feature>
<evidence type="ECO:0000259" key="12">
    <source>
        <dbReference type="Pfam" id="PF08264"/>
    </source>
</evidence>
<dbReference type="Gene3D" id="1.10.10.830">
    <property type="entry name" value="Ile-tRNA synthetase CP2 domain-like"/>
    <property type="match status" value="1"/>
</dbReference>
<evidence type="ECO:0000256" key="4">
    <source>
        <dbReference type="ARBA" id="ARBA00022741"/>
    </source>
</evidence>
<proteinExistence type="inferred from homology"/>
<feature type="short sequence motif" description="'HIGH' region" evidence="10">
    <location>
        <begin position="57"/>
        <end position="67"/>
    </location>
</feature>
<protein>
    <recommendedName>
        <fullName evidence="10">Isoleucine--tRNA ligase</fullName>
        <ecNumber evidence="10">6.1.1.5</ecNumber>
    </recommendedName>
    <alternativeName>
        <fullName evidence="10">Isoleucyl-tRNA synthetase</fullName>
        <shortName evidence="10">IleRS</shortName>
    </alternativeName>
</protein>
<keyword evidence="5 10" id="KW-0067">ATP-binding</keyword>
<dbReference type="Gene3D" id="3.40.50.620">
    <property type="entry name" value="HUPs"/>
    <property type="match status" value="2"/>
</dbReference>
<gene>
    <name evidence="10 13" type="primary">ileS</name>
    <name evidence="13" type="ORF">FYJ50_00695</name>
</gene>
<dbReference type="SUPFAM" id="SSF52374">
    <property type="entry name" value="Nucleotidylyl transferase"/>
    <property type="match status" value="1"/>
</dbReference>
<evidence type="ECO:0000256" key="5">
    <source>
        <dbReference type="ARBA" id="ARBA00022840"/>
    </source>
</evidence>
<comment type="similarity">
    <text evidence="1 10">Belongs to the class-I aminoacyl-tRNA synthetase family. IleS type 1 subfamily.</text>
</comment>
<keyword evidence="3 10" id="KW-0436">Ligase</keyword>
<dbReference type="GO" id="GO:0005524">
    <property type="term" value="F:ATP binding"/>
    <property type="evidence" value="ECO:0007669"/>
    <property type="project" value="UniProtKB-UniRule"/>
</dbReference>
<dbReference type="Proteomes" id="UP000470082">
    <property type="component" value="Unassembled WGS sequence"/>
</dbReference>
<dbReference type="RefSeq" id="WP_154459120.1">
    <property type="nucleotide sequence ID" value="NZ_VUMM01000001.1"/>
</dbReference>
<comment type="subunit">
    <text evidence="10">Monomer.</text>
</comment>
<dbReference type="AlphaFoldDB" id="A0A7X2N1C7"/>
<dbReference type="EMBL" id="VUMM01000001">
    <property type="protein sequence ID" value="MSS00646.1"/>
    <property type="molecule type" value="Genomic_DNA"/>
</dbReference>
<dbReference type="GO" id="GO:0004822">
    <property type="term" value="F:isoleucine-tRNA ligase activity"/>
    <property type="evidence" value="ECO:0007669"/>
    <property type="project" value="UniProtKB-UniRule"/>
</dbReference>
<dbReference type="Pfam" id="PF00133">
    <property type="entry name" value="tRNA-synt_1"/>
    <property type="match status" value="1"/>
</dbReference>
<comment type="domain">
    <text evidence="10">IleRS has two distinct active sites: one for aminoacylation and one for editing. The misactivated valine is translocated from the active site to the editing site, which sterically excludes the correctly activated isoleucine. The single editing site contains two valyl binding pockets, one specific for each substrate (Val-AMP or Val-tRNA(Ile)).</text>
</comment>